<dbReference type="NCBIfam" id="TIGR02167">
    <property type="entry name" value="Liste_lipo_26"/>
    <property type="match status" value="24"/>
</dbReference>
<evidence type="ECO:0000313" key="3">
    <source>
        <dbReference type="Proteomes" id="UP000576082"/>
    </source>
</evidence>
<dbReference type="Pfam" id="PF03382">
    <property type="entry name" value="DUF285"/>
    <property type="match status" value="9"/>
</dbReference>
<feature type="signal peptide" evidence="1">
    <location>
        <begin position="1"/>
        <end position="22"/>
    </location>
</feature>
<name>A0A7X9RW25_9BACT</name>
<dbReference type="PROSITE" id="PS50231">
    <property type="entry name" value="RICIN_B_LECTIN"/>
    <property type="match status" value="1"/>
</dbReference>
<accession>A0A7X9RW25</accession>
<dbReference type="InterPro" id="IPR005046">
    <property type="entry name" value="DUF285"/>
</dbReference>
<keyword evidence="1" id="KW-0732">Signal</keyword>
<dbReference type="EMBL" id="JABANE010000048">
    <property type="protein sequence ID" value="NME69783.1"/>
    <property type="molecule type" value="Genomic_DNA"/>
</dbReference>
<feature type="chain" id="PRO_5030670063" evidence="1">
    <location>
        <begin position="23"/>
        <end position="2392"/>
    </location>
</feature>
<comment type="caution">
    <text evidence="2">The sequence shown here is derived from an EMBL/GenBank/DDBJ whole genome shotgun (WGS) entry which is preliminary data.</text>
</comment>
<keyword evidence="3" id="KW-1185">Reference proteome</keyword>
<sequence>MKKTILTILVSLCMYITCMSQGTDFIFVVEQTTNEISFYGKTESSFEVDWENNGQWEKISTTGLEKITRTLSSAPGTIRIKGELNHFHAPKTITDVVQWGKVGFTSLAETFKDCNQLASFSAQDTPDLSKVTDMNLAFAHMEKFNGDISNWDVSNVTNMAHMFHASKSFNQDINNWDVSSVVHMYNMFDLAENFNQSLEDWDISSVTSMNNIFINTALTQPNFDRMVKNWSELDGLQPGVVFGFNSNFCSAGEALSLLEDTHGWKLPEDRLQRCDEEFVIVVNQTKSPITFGANTNSSFWVDWKNDGNWIEYTTNGMETISYEFTGSLNTIRIKGELNHFHAPRSIVDVVEWGDVYFTSLESTFQKCTLLESFSASGAPNLSEVTTISFLFNGASNFNGDLSTWDVSNIQKMRSAFYNTSSFNQDLSSWDITSVKDMRNMFFNSGISAQNYDNLLVSWSEQEVNDNIRLHVSSNYCSSFAERQSLFNNHGWEIIDNGACDEVKAEDLVLVVDGSTKNTSIYLNASSSIEIDWENNEKWETVSSSGIDGDVLHTYTNSPDTIRIRGNINHFKAPSSIIDVVQWGNSKFTSFNSTFRKCSKLQSFSASEAPDLSVVIDMSYIFSGSSMFNGSLSKWDVSNIVSMRSAFYNAVSFNQDLSSWDVSQVTNMRYMFNKALNFNQDLSLWDISSVLNMQSMFVSSGISEVYYDNLLKSWSQQEVKDNVKLDVSTKYCSSFYERQSLINNHGWIITDGGACDDLMKQDLVLVIDESESTKVEINYVNGTFDVDWENNGTWSHYSDKSGDVKVIEYDFLPNKPDTIRIRGQLTYFKAPQNIKDVAQWGSSKFESFYETFANCEKLNSFTAHDTPDLTSVTYMASMFSGATSFNGDLSEWEVSSVTDMTAMFSEATSFNGDLSSWEVSSVTDMTSMFSGATSFNGDLSEWEVSSVTDMTSMFSGATSFNGDLSSWDVSSVTSMYKMFSNSGLSTENYDNLLSSWSEQEVKDNVQLGVSAQYCSSFDERQSLINNHGWTIVDEGACDDLKKQDLLLVFDGSETEISIYYEKGIFDIDWENNGTWSHFSNQSYETISHNYTANQPGTIRIRGQLAYFEAPDSIIDVAQWGNSKFESFSITFADCKKLKGFTAEDTPDLSLVKDMSYMFFGATNFNGDLTGWDVSNVESMYNMFSRATFFNGDISSWDVSSVKDMRAMFSRVSSFNRDLSEWDVSSVTNMNYMFFEATSFNHDLSRWDVSNVTSMYEMFKGAVAFDGDLSSWDVSSVTDMSDMFTNSGLSTENYDKLLNGWSALPELQEGVQLDVPVEYCESFEARQSLITDYNWSINDNGQCDELLAKDLILVVDGSETNISFPVTTSTSFYIDWENNGDWEKITTGENQTISHSITNAPNTIRIRGELNHFNAPKSIIDVAQWGETNFTSLDSTFKSCEKLEKFTANDTINLSEVTSLAETFYGTENFNGDLSTWDVSSVTNMYRMFHGASSFNGNLSSWNVSSVTNMVGLFDGASSFNGDLSSWKVSSVSNMAGMFSNATNFNGDVSEWDVSSVTDMSWMFQRASNFNGDVSEWDVSSVTDMSVMFQMASNFNGDVSEWDVSSVTNMSWMFYGASSFNGDISHWNISSVTGMYEMFINSGLSTENYDKLLKGWSALPESNDLQEGVRLDVSLEYCESFSERQSLINDYNWTINDRGPCEEVLAEDLILVVDGSETNISFPVTTSSSFYIDWENNENWEKISTGENQTISHSITNAPDTIRIRGELNHFNAPKSIIDVAQWGETNFTSLLSTFKDCKKLEKFTATDSINLSEVTSLVDTFNGASNFNGDLSTWDVSSVTNMAGMFNHASSFNGDLSEWDVSSVTNMSWMFYKASSFNGDLSEWDVSSVTNMYVMFYEALAFNVNLSTWNVSSVENMNGMFRNAVNFNEDLSNWDVSSVTNMSEMFRGASSFNQDLSSWAVSLVTDMSRMFHGASSFNQNLSSWDVSSVTTMQEMFSEASSFNGDIGNWDVSSVKNTSWMFYGTSFNGDIGSWDVSSVTTMQGMFRGATSFNQSLDWDVSSVTNMQEMFFGSSIFNGDIGSWDVSSVTTMRGMFYGAFNFNGDIGSWDVSSVTTMLGMFQNAKLFNQSLNEWDVLSVTTMHAMFHSAEAYNQEMSSWDVSSVTDMSYMFERTHNFNQNLNNWDVSSVTNMSYMFYASTNFNCDISNWDVSSVTTMKGMFSYAYTFNQDLGDWDVSSATTLEDMFEGITSLSSENYDNILIGWSKLPNLETGVMLGASSITYCAGSDARATLTDDFGWDISDGGESCTRGSSARTSNSNNHLLEEPVLNIEELHGNLEWKLYDFTGQLIDSGTLTLQEGEQLKWWDLQKEYKKAGILRITDNSGKVAVKKFIKQ</sequence>
<dbReference type="InterPro" id="IPR011889">
    <property type="entry name" value="Liste_lipo_26"/>
</dbReference>
<proteinExistence type="predicted"/>
<evidence type="ECO:0000256" key="1">
    <source>
        <dbReference type="SAM" id="SignalP"/>
    </source>
</evidence>
<evidence type="ECO:0000313" key="2">
    <source>
        <dbReference type="EMBL" id="NME69783.1"/>
    </source>
</evidence>
<gene>
    <name evidence="2" type="ORF">HHU12_17540</name>
</gene>
<reference evidence="2 3" key="1">
    <citation type="submission" date="2020-04" db="EMBL/GenBank/DDBJ databases">
        <title>Flammeovirga sp. SR4, a novel species isolated from seawater.</title>
        <authorList>
            <person name="Wang X."/>
        </authorList>
    </citation>
    <scope>NUCLEOTIDE SEQUENCE [LARGE SCALE GENOMIC DNA]</scope>
    <source>
        <strain evidence="2 3">ATCC 23126</strain>
    </source>
</reference>
<organism evidence="2 3">
    <name type="scientific">Flammeovirga aprica JL-4</name>
    <dbReference type="NCBI Taxonomy" id="694437"/>
    <lineage>
        <taxon>Bacteria</taxon>
        <taxon>Pseudomonadati</taxon>
        <taxon>Bacteroidota</taxon>
        <taxon>Cytophagia</taxon>
        <taxon>Cytophagales</taxon>
        <taxon>Flammeovirgaceae</taxon>
        <taxon>Flammeovirga</taxon>
    </lineage>
</organism>
<protein>
    <submittedName>
        <fullName evidence="2">BspA family leucine-rich repeat surface protein</fullName>
    </submittedName>
</protein>
<dbReference type="Proteomes" id="UP000576082">
    <property type="component" value="Unassembled WGS sequence"/>
</dbReference>